<evidence type="ECO:0000313" key="1">
    <source>
        <dbReference type="EMBL" id="RQJ68624.1"/>
    </source>
</evidence>
<sequence length="61" mass="6830">MRQISLTDYFCKGLILLWGFPASGRYSGRIPLQTALPVKACPKEDVPVLWRAGGKVCRDCF</sequence>
<name>A0A425ART1_NEIME</name>
<dbReference type="AlphaFoldDB" id="A0A425ART1"/>
<dbReference type="EMBL" id="NWXB01000002">
    <property type="protein sequence ID" value="RQJ68624.1"/>
    <property type="molecule type" value="Genomic_DNA"/>
</dbReference>
<reference evidence="1 2" key="1">
    <citation type="submission" date="2017-09" db="EMBL/GenBank/DDBJ databases">
        <title>Phenotypic and genotypic characterization of Colombian isolates of Neisseria meningitidis recovered from invasive disease.</title>
        <authorList>
            <person name="Duarte C."/>
            <person name="Gabastou J.M."/>
            <person name="Moreno J."/>
        </authorList>
    </citation>
    <scope>NUCLEOTIDE SEQUENCE [LARGE SCALE GENOMIC DNA]</scope>
    <source>
        <strain evidence="1 2">INS-Nm1124</strain>
    </source>
</reference>
<proteinExistence type="predicted"/>
<dbReference type="Proteomes" id="UP000283829">
    <property type="component" value="Unassembled WGS sequence"/>
</dbReference>
<organism evidence="1 2">
    <name type="scientific">Neisseria meningitidis</name>
    <dbReference type="NCBI Taxonomy" id="487"/>
    <lineage>
        <taxon>Bacteria</taxon>
        <taxon>Pseudomonadati</taxon>
        <taxon>Pseudomonadota</taxon>
        <taxon>Betaproteobacteria</taxon>
        <taxon>Neisseriales</taxon>
        <taxon>Neisseriaceae</taxon>
        <taxon>Neisseria</taxon>
    </lineage>
</organism>
<gene>
    <name evidence="1" type="ORF">COI09_01950</name>
</gene>
<comment type="caution">
    <text evidence="1">The sequence shown here is derived from an EMBL/GenBank/DDBJ whole genome shotgun (WGS) entry which is preliminary data.</text>
</comment>
<accession>A0A425ART1</accession>
<protein>
    <submittedName>
        <fullName evidence="1">Uncharacterized protein</fullName>
    </submittedName>
</protein>
<evidence type="ECO:0000313" key="2">
    <source>
        <dbReference type="Proteomes" id="UP000283829"/>
    </source>
</evidence>